<feature type="region of interest" description="Disordered" evidence="1">
    <location>
        <begin position="55"/>
        <end position="82"/>
    </location>
</feature>
<organism evidence="2">
    <name type="scientific">marine metagenome</name>
    <dbReference type="NCBI Taxonomy" id="408172"/>
    <lineage>
        <taxon>unclassified sequences</taxon>
        <taxon>metagenomes</taxon>
        <taxon>ecological metagenomes</taxon>
    </lineage>
</organism>
<gene>
    <name evidence="2" type="ORF">METZ01_LOCUS338410</name>
</gene>
<name>A0A382QJD6_9ZZZZ</name>
<evidence type="ECO:0000313" key="2">
    <source>
        <dbReference type="EMBL" id="SVC85556.1"/>
    </source>
</evidence>
<feature type="region of interest" description="Disordered" evidence="1">
    <location>
        <begin position="120"/>
        <end position="154"/>
    </location>
</feature>
<proteinExistence type="predicted"/>
<protein>
    <submittedName>
        <fullName evidence="2">Uncharacterized protein</fullName>
    </submittedName>
</protein>
<sequence length="311" mass="34044">MSALSPYYQSRDELADELTRELFGPAHDQQPTPIEQTLVDPPITRYLTGVLYPQSPDVDNAADDHDLAGFRRGRDQDGADPEPVALASVRYPSSFSLTFTVDTEVTTTVVAEAWAGRYQPVTPGSQAASGEGLEDDGDDRGEGLEDDTDGSKGAVNLRNMHWRREHLSSGPIPIDISSPVTNRREVIPGLEMLSVVRPPDQNGYVSVTVGLINTNQQVGRGPKDELAFFQPEIEIRGSEATCFVARSGMPVVSDHDDQDVRSYQLLYRHAHEFARGHGCSVAWEASGDSPDRASVIRSTFVPRHDLLLSDS</sequence>
<accession>A0A382QJD6</accession>
<dbReference type="EMBL" id="UINC01114912">
    <property type="protein sequence ID" value="SVC85556.1"/>
    <property type="molecule type" value="Genomic_DNA"/>
</dbReference>
<reference evidence="2" key="1">
    <citation type="submission" date="2018-05" db="EMBL/GenBank/DDBJ databases">
        <authorList>
            <person name="Lanie J.A."/>
            <person name="Ng W.-L."/>
            <person name="Kazmierczak K.M."/>
            <person name="Andrzejewski T.M."/>
            <person name="Davidsen T.M."/>
            <person name="Wayne K.J."/>
            <person name="Tettelin H."/>
            <person name="Glass J.I."/>
            <person name="Rusch D."/>
            <person name="Podicherti R."/>
            <person name="Tsui H.-C.T."/>
            <person name="Winkler M.E."/>
        </authorList>
    </citation>
    <scope>NUCLEOTIDE SEQUENCE</scope>
</reference>
<feature type="compositionally biased region" description="Basic and acidic residues" evidence="1">
    <location>
        <begin position="62"/>
        <end position="77"/>
    </location>
</feature>
<feature type="non-terminal residue" evidence="2">
    <location>
        <position position="311"/>
    </location>
</feature>
<dbReference type="AlphaFoldDB" id="A0A382QJD6"/>
<evidence type="ECO:0000256" key="1">
    <source>
        <dbReference type="SAM" id="MobiDB-lite"/>
    </source>
</evidence>
<feature type="compositionally biased region" description="Acidic residues" evidence="1">
    <location>
        <begin position="132"/>
        <end position="148"/>
    </location>
</feature>